<proteinExistence type="predicted"/>
<protein>
    <submittedName>
        <fullName evidence="1">8249_t:CDS:1</fullName>
    </submittedName>
</protein>
<comment type="caution">
    <text evidence="1">The sequence shown here is derived from an EMBL/GenBank/DDBJ whole genome shotgun (WGS) entry which is preliminary data.</text>
</comment>
<keyword evidence="2" id="KW-1185">Reference proteome</keyword>
<feature type="non-terminal residue" evidence="1">
    <location>
        <position position="1"/>
    </location>
</feature>
<dbReference type="EMBL" id="CAJVQB010161930">
    <property type="protein sequence ID" value="CAG8856624.1"/>
    <property type="molecule type" value="Genomic_DNA"/>
</dbReference>
<evidence type="ECO:0000313" key="1">
    <source>
        <dbReference type="EMBL" id="CAG8856624.1"/>
    </source>
</evidence>
<reference evidence="1 2" key="1">
    <citation type="submission" date="2021-06" db="EMBL/GenBank/DDBJ databases">
        <authorList>
            <person name="Kallberg Y."/>
            <person name="Tangrot J."/>
            <person name="Rosling A."/>
        </authorList>
    </citation>
    <scope>NUCLEOTIDE SEQUENCE [LARGE SCALE GENOMIC DNA]</scope>
    <source>
        <strain evidence="1 2">120-4 pot B 10/14</strain>
    </source>
</reference>
<name>A0ABN7XMW1_GIGMA</name>
<accession>A0ABN7XMW1</accession>
<organism evidence="1 2">
    <name type="scientific">Gigaspora margarita</name>
    <dbReference type="NCBI Taxonomy" id="4874"/>
    <lineage>
        <taxon>Eukaryota</taxon>
        <taxon>Fungi</taxon>
        <taxon>Fungi incertae sedis</taxon>
        <taxon>Mucoromycota</taxon>
        <taxon>Glomeromycotina</taxon>
        <taxon>Glomeromycetes</taxon>
        <taxon>Diversisporales</taxon>
        <taxon>Gigasporaceae</taxon>
        <taxon>Gigaspora</taxon>
    </lineage>
</organism>
<sequence>NQNKEVLAVGFDCSWVHVQNANQASGEFICQEMLPGDKPISPPLEENNLYLDICINGDLDSNKTLAHVRIVSKISADLKHLTKNIRNSVL</sequence>
<gene>
    <name evidence="1" type="ORF">GMARGA_LOCUS45445</name>
</gene>
<evidence type="ECO:0000313" key="2">
    <source>
        <dbReference type="Proteomes" id="UP000789901"/>
    </source>
</evidence>
<dbReference type="Proteomes" id="UP000789901">
    <property type="component" value="Unassembled WGS sequence"/>
</dbReference>
<feature type="non-terminal residue" evidence="1">
    <location>
        <position position="90"/>
    </location>
</feature>